<gene>
    <name evidence="2" type="ORF">GS634_03380</name>
</gene>
<proteinExistence type="predicted"/>
<feature type="domain" description="DUF2059" evidence="1">
    <location>
        <begin position="76"/>
        <end position="131"/>
    </location>
</feature>
<organism evidence="2 3">
    <name type="scientific">Ruegeria atlantica</name>
    <dbReference type="NCBI Taxonomy" id="81569"/>
    <lineage>
        <taxon>Bacteria</taxon>
        <taxon>Pseudomonadati</taxon>
        <taxon>Pseudomonadota</taxon>
        <taxon>Alphaproteobacteria</taxon>
        <taxon>Rhodobacterales</taxon>
        <taxon>Roseobacteraceae</taxon>
        <taxon>Ruegeria</taxon>
    </lineage>
</organism>
<dbReference type="InterPro" id="IPR018637">
    <property type="entry name" value="DUF2059"/>
</dbReference>
<evidence type="ECO:0000313" key="2">
    <source>
        <dbReference type="EMBL" id="NOE17162.1"/>
    </source>
</evidence>
<sequence>MHRVFLAIAFVLWGAQLLADQRVDRLAQAMHLSHVMEILVQEGQGHREELDETLLDNTGGAYFEAQVKDIYDPVWMQKFLTDAFEAGLSVAQLDQAILFFESDLGQTIVSLENSARQAMSDPAIEDMAREAYESVERDSTRFELVDEYIQANDLVEKNVHGALSSDYSFFQGLDVDAQGDDQELLAELLSQKESRAAETEAWLYSFLLMAYRPLDETQMRENIAFSRTETGRALNESLFDGFDRMFNDISFRLGRAVAQTLRASDL</sequence>
<dbReference type="Pfam" id="PF09832">
    <property type="entry name" value="DUF2059"/>
    <property type="match status" value="1"/>
</dbReference>
<name>A0AA90YQY0_9RHOB</name>
<dbReference type="EMBL" id="WVRA01000001">
    <property type="protein sequence ID" value="NOE17162.1"/>
    <property type="molecule type" value="Genomic_DNA"/>
</dbReference>
<protein>
    <submittedName>
        <fullName evidence="2">DUF2059 domain-containing protein</fullName>
    </submittedName>
</protein>
<evidence type="ECO:0000313" key="3">
    <source>
        <dbReference type="Proteomes" id="UP000597886"/>
    </source>
</evidence>
<dbReference type="Proteomes" id="UP000597886">
    <property type="component" value="Unassembled WGS sequence"/>
</dbReference>
<comment type="caution">
    <text evidence="2">The sequence shown here is derived from an EMBL/GenBank/DDBJ whole genome shotgun (WGS) entry which is preliminary data.</text>
</comment>
<evidence type="ECO:0000259" key="1">
    <source>
        <dbReference type="Pfam" id="PF09832"/>
    </source>
</evidence>
<accession>A0AA90YQY0</accession>
<dbReference type="RefSeq" id="WP_171328432.1">
    <property type="nucleotide sequence ID" value="NZ_WVRA01000001.1"/>
</dbReference>
<dbReference type="AlphaFoldDB" id="A0AA90YQY0"/>
<reference evidence="2" key="1">
    <citation type="submission" date="2019-12" db="EMBL/GenBank/DDBJ databases">
        <title>Ruegeria JWLKs population differentiation of coral mucus and skeleton niches.</title>
        <authorList>
            <person name="Luo D."/>
        </authorList>
    </citation>
    <scope>NUCLEOTIDE SEQUENCE</scope>
    <source>
        <strain evidence="2">HKCCD6181</strain>
    </source>
</reference>